<keyword evidence="2" id="KW-1133">Transmembrane helix</keyword>
<evidence type="ECO:0000256" key="2">
    <source>
        <dbReference type="SAM" id="Phobius"/>
    </source>
</evidence>
<feature type="transmembrane region" description="Helical" evidence="2">
    <location>
        <begin position="44"/>
        <end position="63"/>
    </location>
</feature>
<sequence>MNEDKRDASEHDPDAKHDKRGEGRDVTTRDRIEPDPNPDRRGRWVSGAIALLGLWLVAQSVWLDPTPDRFWNAVLVGAALLAVGAYNFYRRANEEFGSAGVAMFAALLGLWLLASPFLFGVEPGIATATSELVVGLLAFGFGTYSAVVIWNRRKAADARATATYDRTGQ</sequence>
<feature type="transmembrane region" description="Helical" evidence="2">
    <location>
        <begin position="69"/>
        <end position="89"/>
    </location>
</feature>
<feature type="region of interest" description="Disordered" evidence="1">
    <location>
        <begin position="1"/>
        <end position="39"/>
    </location>
</feature>
<comment type="caution">
    <text evidence="4">The sequence shown here is derived from an EMBL/GenBank/DDBJ whole genome shotgun (WGS) entry which is preliminary data.</text>
</comment>
<dbReference type="AlphaFoldDB" id="A0A8J8TPA6"/>
<keyword evidence="2" id="KW-0812">Transmembrane</keyword>
<evidence type="ECO:0000259" key="3">
    <source>
        <dbReference type="Pfam" id="PF03779"/>
    </source>
</evidence>
<evidence type="ECO:0000256" key="1">
    <source>
        <dbReference type="SAM" id="MobiDB-lite"/>
    </source>
</evidence>
<feature type="transmembrane region" description="Helical" evidence="2">
    <location>
        <begin position="101"/>
        <end position="120"/>
    </location>
</feature>
<reference evidence="4" key="1">
    <citation type="submission" date="2017-11" db="EMBL/GenBank/DDBJ databases">
        <authorList>
            <person name="Kajale S.C."/>
            <person name="Sharma A."/>
        </authorList>
    </citation>
    <scope>NUCLEOTIDE SEQUENCE</scope>
    <source>
        <strain evidence="4">LS1_42</strain>
    </source>
</reference>
<dbReference type="Pfam" id="PF03779">
    <property type="entry name" value="SPW"/>
    <property type="match status" value="1"/>
</dbReference>
<dbReference type="InterPro" id="IPR005530">
    <property type="entry name" value="SPW"/>
</dbReference>
<gene>
    <name evidence="4" type="ORF">CV102_16520</name>
</gene>
<keyword evidence="5" id="KW-1185">Reference proteome</keyword>
<feature type="transmembrane region" description="Helical" evidence="2">
    <location>
        <begin position="132"/>
        <end position="150"/>
    </location>
</feature>
<organism evidence="4 5">
    <name type="scientific">Natronococcus pandeyae</name>
    <dbReference type="NCBI Taxonomy" id="2055836"/>
    <lineage>
        <taxon>Archaea</taxon>
        <taxon>Methanobacteriati</taxon>
        <taxon>Methanobacteriota</taxon>
        <taxon>Stenosarchaea group</taxon>
        <taxon>Halobacteria</taxon>
        <taxon>Halobacteriales</taxon>
        <taxon>Natrialbaceae</taxon>
        <taxon>Natronococcus</taxon>
    </lineage>
</organism>
<accession>A0A8J8TPA6</accession>
<proteinExistence type="predicted"/>
<dbReference type="RefSeq" id="WP_148859097.1">
    <property type="nucleotide sequence ID" value="NZ_PHNJ01000009.1"/>
</dbReference>
<dbReference type="EMBL" id="PHNJ01000009">
    <property type="protein sequence ID" value="TYL37566.1"/>
    <property type="molecule type" value="Genomic_DNA"/>
</dbReference>
<keyword evidence="2" id="KW-0472">Membrane</keyword>
<evidence type="ECO:0000313" key="5">
    <source>
        <dbReference type="Proteomes" id="UP000766904"/>
    </source>
</evidence>
<feature type="domain" description="SPW repeat-containing integral membrane" evidence="3">
    <location>
        <begin position="44"/>
        <end position="142"/>
    </location>
</feature>
<dbReference type="OrthoDB" id="169701at2157"/>
<dbReference type="Proteomes" id="UP000766904">
    <property type="component" value="Unassembled WGS sequence"/>
</dbReference>
<name>A0A8J8TPA6_9EURY</name>
<protein>
    <recommendedName>
        <fullName evidence="3">SPW repeat-containing integral membrane domain-containing protein</fullName>
    </recommendedName>
</protein>
<evidence type="ECO:0000313" key="4">
    <source>
        <dbReference type="EMBL" id="TYL37566.1"/>
    </source>
</evidence>